<protein>
    <submittedName>
        <fullName evidence="1">Uncharacterized protein</fullName>
    </submittedName>
</protein>
<evidence type="ECO:0000313" key="2">
    <source>
        <dbReference type="Proteomes" id="UP001055048"/>
    </source>
</evidence>
<organism evidence="1 2">
    <name type="scientific">Bacteroides uniformis</name>
    <dbReference type="NCBI Taxonomy" id="820"/>
    <lineage>
        <taxon>Bacteria</taxon>
        <taxon>Pseudomonadati</taxon>
        <taxon>Bacteroidota</taxon>
        <taxon>Bacteroidia</taxon>
        <taxon>Bacteroidales</taxon>
        <taxon>Bacteroidaceae</taxon>
        <taxon>Bacteroides</taxon>
    </lineage>
</organism>
<sequence length="109" mass="12309">MFKQNSPKDKNYFNQNLDMENKIRKKIELSASGKEKLARMFNVTHRSVCYALDFKRNSVQATKIREAALINGGKLVEIIDVTDSAKRKVKVLDSHGNVKAVIANDTVTL</sequence>
<dbReference type="Proteomes" id="UP001055048">
    <property type="component" value="Unassembled WGS sequence"/>
</dbReference>
<dbReference type="EMBL" id="BQNL01000001">
    <property type="protein sequence ID" value="GKH15000.1"/>
    <property type="molecule type" value="Genomic_DNA"/>
</dbReference>
<comment type="caution">
    <text evidence="1">The sequence shown here is derived from an EMBL/GenBank/DDBJ whole genome shotgun (WGS) entry which is preliminary data.</text>
</comment>
<evidence type="ECO:0000313" key="1">
    <source>
        <dbReference type="EMBL" id="GKH15000.1"/>
    </source>
</evidence>
<dbReference type="AlphaFoldDB" id="A0AA37JXF8"/>
<proteinExistence type="predicted"/>
<gene>
    <name evidence="1" type="ORF">CE91St12_32100</name>
</gene>
<name>A0AA37JXF8_BACUN</name>
<reference evidence="1" key="1">
    <citation type="submission" date="2022-01" db="EMBL/GenBank/DDBJ databases">
        <title>Novel bile acid biosynthetic pathways are enriched in the microbiome of centenarians.</title>
        <authorList>
            <person name="Sato Y."/>
            <person name="Atarashi K."/>
            <person name="Plichta R.D."/>
            <person name="Arai Y."/>
            <person name="Sasajima S."/>
            <person name="Kearney M.S."/>
            <person name="Suda W."/>
            <person name="Takeshita K."/>
            <person name="Sasaki T."/>
            <person name="Okamoto S."/>
            <person name="Skelly N.A."/>
            <person name="Okamura Y."/>
            <person name="Vlamakis H."/>
            <person name="Li Y."/>
            <person name="Tanoue T."/>
            <person name="Takei H."/>
            <person name="Nittono H."/>
            <person name="Narushima S."/>
            <person name="Irie J."/>
            <person name="Itoh H."/>
            <person name="Moriya K."/>
            <person name="Sugiura Y."/>
            <person name="Suematsu M."/>
            <person name="Moritoki N."/>
            <person name="Shibata S."/>
            <person name="Littman R.D."/>
            <person name="Fischbach A.M."/>
            <person name="Uwamino Y."/>
            <person name="Inoue T."/>
            <person name="Honda A."/>
            <person name="Hattori M."/>
            <person name="Murai T."/>
            <person name="Xavier J.R."/>
            <person name="Hirose N."/>
            <person name="Honda K."/>
        </authorList>
    </citation>
    <scope>NUCLEOTIDE SEQUENCE</scope>
    <source>
        <strain evidence="1">CE91-St12</strain>
    </source>
</reference>
<accession>A0AA37JXF8</accession>